<dbReference type="GO" id="GO:0004654">
    <property type="term" value="F:polyribonucleotide nucleotidyltransferase activity"/>
    <property type="evidence" value="ECO:0007669"/>
    <property type="project" value="UniProtKB-UniRule"/>
</dbReference>
<dbReference type="Gene3D" id="2.40.50.140">
    <property type="entry name" value="Nucleic acid-binding proteins"/>
    <property type="match status" value="1"/>
</dbReference>
<dbReference type="InterPro" id="IPR003029">
    <property type="entry name" value="S1_domain"/>
</dbReference>
<dbReference type="EMBL" id="QNBE01000032">
    <property type="protein sequence ID" value="RKX70628.1"/>
    <property type="molecule type" value="Genomic_DNA"/>
</dbReference>
<dbReference type="GO" id="GO:0003723">
    <property type="term" value="F:RNA binding"/>
    <property type="evidence" value="ECO:0007669"/>
    <property type="project" value="UniProtKB-UniRule"/>
</dbReference>
<evidence type="ECO:0000256" key="5">
    <source>
        <dbReference type="ARBA" id="ARBA00022695"/>
    </source>
</evidence>
<dbReference type="SUPFAM" id="SSF55666">
    <property type="entry name" value="Ribonuclease PH domain 2-like"/>
    <property type="match status" value="2"/>
</dbReference>
<name>A0A660SIL4_UNCW3</name>
<proteinExistence type="inferred from homology"/>
<organism evidence="11 12">
    <name type="scientific">candidate division WOR-3 bacterium</name>
    <dbReference type="NCBI Taxonomy" id="2052148"/>
    <lineage>
        <taxon>Bacteria</taxon>
        <taxon>Bacteria division WOR-3</taxon>
    </lineage>
</organism>
<dbReference type="Gene3D" id="3.30.1370.10">
    <property type="entry name" value="K Homology domain, type 1"/>
    <property type="match status" value="1"/>
</dbReference>
<evidence type="ECO:0000256" key="2">
    <source>
        <dbReference type="ARBA" id="ARBA00007404"/>
    </source>
</evidence>
<dbReference type="InterPro" id="IPR027408">
    <property type="entry name" value="PNPase/RNase_PH_dom_sf"/>
</dbReference>
<dbReference type="InterPro" id="IPR015848">
    <property type="entry name" value="PNPase_PH_RNA-bd_bac/org-type"/>
</dbReference>
<comment type="subcellular location">
    <subcellularLocation>
        <location evidence="1 9">Cytoplasm</location>
    </subcellularLocation>
</comment>
<dbReference type="Pfam" id="PF01138">
    <property type="entry name" value="RNase_PH"/>
    <property type="match status" value="2"/>
</dbReference>
<sequence>MYAVRLAWAGADLVLEKGKVARQADSSILARYGDTVVLAAATRKSPTENQVNFLPLTVDYREPTYSAGKIPGGFFKREGRPREKEILTSRLIDRPLRPLFPKEYHDETQIVCFLLSLDPRHDSEVLSIIASSAALCLSSMPFSTPVGAVRIGWHKGKVVINPPTAQFDELDLNLVVAGTRSGIMMIEGEGREVKREILLEALKVAQNEIVKIIDLEEEMISACPVEKRISEPPPIPPDLGSRIREKVGSKIKGFLRIKEKKPREEAFQALIQELVDQFKEEFPECEGIIEDVLNDEARREMRQMILTEKQRIDGRSLDEIRPISCEVGVLPRTHGSALFTRGETQALVVTTIGTFDDEQIIDDLEGEASKHFMLHYNFPPFSTGEVKFLRAPSRREIGHGALAERSLLPVMPEKEKFPYTIRVVSDILESNGSSSMASVCGASLSLMDAGVPIKKAVAGISIGLIKEGGEYSLLTDIIGAEDHYGDMDFKIAGTRDGITAVQLDLKIPGIDLDILGEALGKADEARKKILDIMDQTIARPRSELSSLAPRVVLFTIPRDKISEVIGPGGKIVRKIIDDTGVTIDIDDDGRVRIAGSSTESVERAQQLIQSIAAEVEVGRSYIGKVTRITNFGAFVEFLPGKEGLIHISKMGHGRVRRVEDVLQVGDEVVVKVIEIDRLGRINLALREVGGRG</sequence>
<dbReference type="EC" id="2.7.7.8" evidence="9"/>
<feature type="binding site" evidence="9">
    <location>
        <position position="482"/>
    </location>
    <ligand>
        <name>Mg(2+)</name>
        <dbReference type="ChEBI" id="CHEBI:18420"/>
    </ligand>
</feature>
<keyword evidence="3 9" id="KW-0963">Cytoplasm</keyword>
<dbReference type="FunFam" id="3.30.230.70:FF:000002">
    <property type="entry name" value="Polyribonucleotide nucleotidyltransferase"/>
    <property type="match status" value="1"/>
</dbReference>
<dbReference type="NCBIfam" id="NF008805">
    <property type="entry name" value="PRK11824.1"/>
    <property type="match status" value="1"/>
</dbReference>
<dbReference type="CDD" id="cd11363">
    <property type="entry name" value="RNase_PH_PNPase_1"/>
    <property type="match status" value="1"/>
</dbReference>
<keyword evidence="5 9" id="KW-0548">Nucleotidyltransferase</keyword>
<gene>
    <name evidence="9" type="primary">pnp</name>
    <name evidence="11" type="ORF">DRP53_04325</name>
</gene>
<comment type="similarity">
    <text evidence="2 9">Belongs to the polyribonucleotide nucleotidyltransferase family.</text>
</comment>
<reference evidence="11 12" key="1">
    <citation type="submission" date="2018-06" db="EMBL/GenBank/DDBJ databases">
        <title>Extensive metabolic versatility and redundancy in microbially diverse, dynamic hydrothermal sediments.</title>
        <authorList>
            <person name="Dombrowski N."/>
            <person name="Teske A."/>
            <person name="Baker B.J."/>
        </authorList>
    </citation>
    <scope>NUCLEOTIDE SEQUENCE [LARGE SCALE GENOMIC DNA]</scope>
    <source>
        <strain evidence="11">B36_G15</strain>
    </source>
</reference>
<dbReference type="InterPro" id="IPR004088">
    <property type="entry name" value="KH_dom_type_1"/>
</dbReference>
<evidence type="ECO:0000256" key="4">
    <source>
        <dbReference type="ARBA" id="ARBA00022679"/>
    </source>
</evidence>
<dbReference type="PIRSF" id="PIRSF005499">
    <property type="entry name" value="PNPase"/>
    <property type="match status" value="1"/>
</dbReference>
<dbReference type="PROSITE" id="PS50126">
    <property type="entry name" value="S1"/>
    <property type="match status" value="1"/>
</dbReference>
<dbReference type="SMART" id="SM00322">
    <property type="entry name" value="KH"/>
    <property type="match status" value="1"/>
</dbReference>
<comment type="caution">
    <text evidence="11">The sequence shown here is derived from an EMBL/GenBank/DDBJ whole genome shotgun (WGS) entry which is preliminary data.</text>
</comment>
<evidence type="ECO:0000313" key="11">
    <source>
        <dbReference type="EMBL" id="RKX70628.1"/>
    </source>
</evidence>
<keyword evidence="6 9" id="KW-0479">Metal-binding</keyword>
<dbReference type="CDD" id="cd04472">
    <property type="entry name" value="S1_PNPase"/>
    <property type="match status" value="1"/>
</dbReference>
<dbReference type="PROSITE" id="PS50084">
    <property type="entry name" value="KH_TYPE_1"/>
    <property type="match status" value="1"/>
</dbReference>
<dbReference type="GO" id="GO:0006396">
    <property type="term" value="P:RNA processing"/>
    <property type="evidence" value="ECO:0007669"/>
    <property type="project" value="InterPro"/>
</dbReference>
<keyword evidence="4 9" id="KW-0808">Transferase</keyword>
<comment type="function">
    <text evidence="9">Involved in mRNA degradation. Catalyzes the phosphorolysis of single-stranded polyribonucleotides processively in the 3'- to 5'-direction.</text>
</comment>
<evidence type="ECO:0000256" key="3">
    <source>
        <dbReference type="ARBA" id="ARBA00022490"/>
    </source>
</evidence>
<dbReference type="PANTHER" id="PTHR11252">
    <property type="entry name" value="POLYRIBONUCLEOTIDE NUCLEOTIDYLTRANSFERASE"/>
    <property type="match status" value="1"/>
</dbReference>
<dbReference type="Pfam" id="PF03725">
    <property type="entry name" value="RNase_PH_C"/>
    <property type="match status" value="1"/>
</dbReference>
<dbReference type="SUPFAM" id="SSF50249">
    <property type="entry name" value="Nucleic acid-binding proteins"/>
    <property type="match status" value="1"/>
</dbReference>
<keyword evidence="7 9" id="KW-0460">Magnesium</keyword>
<dbReference type="HAMAP" id="MF_01595">
    <property type="entry name" value="PNPase"/>
    <property type="match status" value="1"/>
</dbReference>
<dbReference type="FunFam" id="3.30.230.70:FF:000001">
    <property type="entry name" value="Polyribonucleotide nucleotidyltransferase"/>
    <property type="match status" value="1"/>
</dbReference>
<dbReference type="CDD" id="cd11364">
    <property type="entry name" value="RNase_PH_PNPase_2"/>
    <property type="match status" value="1"/>
</dbReference>
<dbReference type="SUPFAM" id="SSF46915">
    <property type="entry name" value="Polynucleotide phosphorylase/guanosine pentaphosphate synthase (PNPase/GPSI), domain 3"/>
    <property type="match status" value="1"/>
</dbReference>
<dbReference type="GO" id="GO:0000175">
    <property type="term" value="F:3'-5'-RNA exonuclease activity"/>
    <property type="evidence" value="ECO:0007669"/>
    <property type="project" value="TreeGrafter"/>
</dbReference>
<dbReference type="PANTHER" id="PTHR11252:SF0">
    <property type="entry name" value="POLYRIBONUCLEOTIDE NUCLEOTIDYLTRANSFERASE 1, MITOCHONDRIAL"/>
    <property type="match status" value="1"/>
</dbReference>
<dbReference type="GO" id="GO:0005829">
    <property type="term" value="C:cytosol"/>
    <property type="evidence" value="ECO:0007669"/>
    <property type="project" value="UniProtKB-ARBA"/>
</dbReference>
<dbReference type="InterPro" id="IPR004087">
    <property type="entry name" value="KH_dom"/>
</dbReference>
<dbReference type="InterPro" id="IPR020568">
    <property type="entry name" value="Ribosomal_Su5_D2-typ_SF"/>
</dbReference>
<evidence type="ECO:0000313" key="12">
    <source>
        <dbReference type="Proteomes" id="UP000268469"/>
    </source>
</evidence>
<dbReference type="Pfam" id="PF00575">
    <property type="entry name" value="S1"/>
    <property type="match status" value="1"/>
</dbReference>
<dbReference type="InterPro" id="IPR036345">
    <property type="entry name" value="ExoRNase_PH_dom2_sf"/>
</dbReference>
<evidence type="ECO:0000256" key="8">
    <source>
        <dbReference type="ARBA" id="ARBA00022884"/>
    </source>
</evidence>
<keyword evidence="8 9" id="KW-0694">RNA-binding</keyword>
<dbReference type="InterPro" id="IPR015847">
    <property type="entry name" value="ExoRNase_PH_dom2"/>
</dbReference>
<dbReference type="SUPFAM" id="SSF54791">
    <property type="entry name" value="Eukaryotic type KH-domain (KH-domain type I)"/>
    <property type="match status" value="1"/>
</dbReference>
<dbReference type="Proteomes" id="UP000268469">
    <property type="component" value="Unassembled WGS sequence"/>
</dbReference>
<dbReference type="Pfam" id="PF00013">
    <property type="entry name" value="KH_1"/>
    <property type="match status" value="1"/>
</dbReference>
<dbReference type="Gene3D" id="3.30.230.70">
    <property type="entry name" value="GHMP Kinase, N-terminal domain"/>
    <property type="match status" value="2"/>
</dbReference>
<accession>A0A660SIL4</accession>
<evidence type="ECO:0000256" key="1">
    <source>
        <dbReference type="ARBA" id="ARBA00004496"/>
    </source>
</evidence>
<dbReference type="InterPro" id="IPR036612">
    <property type="entry name" value="KH_dom_type_1_sf"/>
</dbReference>
<dbReference type="SMART" id="SM00316">
    <property type="entry name" value="S1"/>
    <property type="match status" value="1"/>
</dbReference>
<dbReference type="CDD" id="cd02393">
    <property type="entry name" value="KH-I_PNPase"/>
    <property type="match status" value="1"/>
</dbReference>
<dbReference type="GO" id="GO:0006402">
    <property type="term" value="P:mRNA catabolic process"/>
    <property type="evidence" value="ECO:0007669"/>
    <property type="project" value="UniProtKB-UniRule"/>
</dbReference>
<dbReference type="FunFam" id="3.30.1370.10:FF:000001">
    <property type="entry name" value="Polyribonucleotide nucleotidyltransferase"/>
    <property type="match status" value="1"/>
</dbReference>
<feature type="binding site" evidence="9">
    <location>
        <position position="488"/>
    </location>
    <ligand>
        <name>Mg(2+)</name>
        <dbReference type="ChEBI" id="CHEBI:18420"/>
    </ligand>
</feature>
<dbReference type="InterPro" id="IPR012340">
    <property type="entry name" value="NA-bd_OB-fold"/>
</dbReference>
<dbReference type="SUPFAM" id="SSF54211">
    <property type="entry name" value="Ribosomal protein S5 domain 2-like"/>
    <property type="match status" value="2"/>
</dbReference>
<dbReference type="GO" id="GO:0000287">
    <property type="term" value="F:magnesium ion binding"/>
    <property type="evidence" value="ECO:0007669"/>
    <property type="project" value="UniProtKB-UniRule"/>
</dbReference>
<feature type="domain" description="S1 motif" evidence="10">
    <location>
        <begin position="618"/>
        <end position="686"/>
    </location>
</feature>
<dbReference type="InterPro" id="IPR036456">
    <property type="entry name" value="PNPase_PH_RNA-bd_sf"/>
</dbReference>
<comment type="cofactor">
    <cofactor evidence="9">
        <name>Mg(2+)</name>
        <dbReference type="ChEBI" id="CHEBI:18420"/>
    </cofactor>
</comment>
<protein>
    <recommendedName>
        <fullName evidence="9">Polyribonucleotide nucleotidyltransferase</fullName>
        <ecNumber evidence="9">2.7.7.8</ecNumber>
    </recommendedName>
    <alternativeName>
        <fullName evidence="9">Polynucleotide phosphorylase</fullName>
        <shortName evidence="9">PNPase</shortName>
    </alternativeName>
</protein>
<dbReference type="NCBIfam" id="TIGR03591">
    <property type="entry name" value="polynuc_phos"/>
    <property type="match status" value="1"/>
</dbReference>
<evidence type="ECO:0000256" key="6">
    <source>
        <dbReference type="ARBA" id="ARBA00022723"/>
    </source>
</evidence>
<evidence type="ECO:0000256" key="7">
    <source>
        <dbReference type="ARBA" id="ARBA00022842"/>
    </source>
</evidence>
<dbReference type="InterPro" id="IPR001247">
    <property type="entry name" value="ExoRNase_PH_dom1"/>
</dbReference>
<evidence type="ECO:0000256" key="9">
    <source>
        <dbReference type="HAMAP-Rule" id="MF_01595"/>
    </source>
</evidence>
<comment type="catalytic activity">
    <reaction evidence="9">
        <text>RNA(n+1) + phosphate = RNA(n) + a ribonucleoside 5'-diphosphate</text>
        <dbReference type="Rhea" id="RHEA:22096"/>
        <dbReference type="Rhea" id="RHEA-COMP:14527"/>
        <dbReference type="Rhea" id="RHEA-COMP:17342"/>
        <dbReference type="ChEBI" id="CHEBI:43474"/>
        <dbReference type="ChEBI" id="CHEBI:57930"/>
        <dbReference type="ChEBI" id="CHEBI:140395"/>
        <dbReference type="EC" id="2.7.7.8"/>
    </reaction>
</comment>
<dbReference type="FunFam" id="2.40.50.140:FF:000023">
    <property type="entry name" value="Polyribonucleotide nucleotidyltransferase"/>
    <property type="match status" value="1"/>
</dbReference>
<dbReference type="Pfam" id="PF03726">
    <property type="entry name" value="PNPase"/>
    <property type="match status" value="1"/>
</dbReference>
<dbReference type="InterPro" id="IPR012162">
    <property type="entry name" value="PNPase"/>
</dbReference>
<evidence type="ECO:0000259" key="10">
    <source>
        <dbReference type="PROSITE" id="PS50126"/>
    </source>
</evidence>
<dbReference type="AlphaFoldDB" id="A0A660SIL4"/>